<evidence type="ECO:0000313" key="2">
    <source>
        <dbReference type="EMBL" id="UQS82035.1"/>
    </source>
</evidence>
<dbReference type="SUPFAM" id="SSF55729">
    <property type="entry name" value="Acyl-CoA N-acyltransferases (Nat)"/>
    <property type="match status" value="1"/>
</dbReference>
<dbReference type="EMBL" id="CP093366">
    <property type="protein sequence ID" value="UQS82035.1"/>
    <property type="molecule type" value="Genomic_DNA"/>
</dbReference>
<sequence>MKITFRLAQQTDLHNIVKIYNQSVITKTITADFIPLKIEQRQAWFQEHNLNPLRPLWVILNEQQSVIGWVSLSDFYGRPAYQATSEISIYFDQDFQHQGFGQQTLDFVFSKLLQCQITTVLAIIFSTNNASQKLFAKNQFQHWGHLPDVAQIPPKMQPLSMEIWGRHF</sequence>
<reference evidence="2" key="1">
    <citation type="journal article" date="2022" name="Int. J. Syst. Evol. Microbiol.">
        <title>Apilactobacillus apisilvae sp. nov., Nicolia spurrieriana gen. nov. sp. nov., Bombilactobacillus folatiphilus sp. nov. and Bombilactobacillus thymidiniphilus sp. nov., four new lactic acid bacterial isolates from stingless bees Tetragonula carbonaria and Austroplebeia australis.</title>
        <authorList>
            <person name="Oliphant S.A."/>
            <person name="Watson-Haigh N.S."/>
            <person name="Sumby K.M."/>
            <person name="Gardner J."/>
            <person name="Groom S."/>
            <person name="Jiranek V."/>
        </authorList>
    </citation>
    <scope>NUCLEOTIDE SEQUENCE</scope>
    <source>
        <strain evidence="2">SG4_D2</strain>
    </source>
</reference>
<dbReference type="PANTHER" id="PTHR43415">
    <property type="entry name" value="SPERMIDINE N(1)-ACETYLTRANSFERASE"/>
    <property type="match status" value="1"/>
</dbReference>
<name>A0ABY4P8U8_9LACO</name>
<evidence type="ECO:0000313" key="3">
    <source>
        <dbReference type="Proteomes" id="UP000831495"/>
    </source>
</evidence>
<accession>A0ABY4P8U8</accession>
<feature type="domain" description="N-acetyltransferase" evidence="1">
    <location>
        <begin position="3"/>
        <end position="166"/>
    </location>
</feature>
<dbReference type="InterPro" id="IPR016181">
    <property type="entry name" value="Acyl_CoA_acyltransferase"/>
</dbReference>
<gene>
    <name evidence="2" type="ORF">MOO45_07555</name>
</gene>
<evidence type="ECO:0000259" key="1">
    <source>
        <dbReference type="PROSITE" id="PS51186"/>
    </source>
</evidence>
<dbReference type="InterPro" id="IPR000182">
    <property type="entry name" value="GNAT_dom"/>
</dbReference>
<protein>
    <submittedName>
        <fullName evidence="2">GNAT family N-acetyltransferase</fullName>
    </submittedName>
</protein>
<dbReference type="Proteomes" id="UP000831495">
    <property type="component" value="Chromosome"/>
</dbReference>
<dbReference type="PROSITE" id="PS51186">
    <property type="entry name" value="GNAT"/>
    <property type="match status" value="1"/>
</dbReference>
<dbReference type="Gene3D" id="3.40.630.30">
    <property type="match status" value="1"/>
</dbReference>
<organism evidence="2 3">
    <name type="scientific">Bombilactobacillus folatiphilus</name>
    <dbReference type="NCBI Taxonomy" id="2923362"/>
    <lineage>
        <taxon>Bacteria</taxon>
        <taxon>Bacillati</taxon>
        <taxon>Bacillota</taxon>
        <taxon>Bacilli</taxon>
        <taxon>Lactobacillales</taxon>
        <taxon>Lactobacillaceae</taxon>
        <taxon>Bombilactobacillus</taxon>
    </lineage>
</organism>
<dbReference type="PANTHER" id="PTHR43415:SF3">
    <property type="entry name" value="GNAT-FAMILY ACETYLTRANSFERASE"/>
    <property type="match status" value="1"/>
</dbReference>
<keyword evidence="3" id="KW-1185">Reference proteome</keyword>
<dbReference type="Pfam" id="PF13302">
    <property type="entry name" value="Acetyltransf_3"/>
    <property type="match status" value="1"/>
</dbReference>
<proteinExistence type="predicted"/>
<dbReference type="RefSeq" id="WP_249514305.1">
    <property type="nucleotide sequence ID" value="NZ_CP093366.1"/>
</dbReference>